<dbReference type="GO" id="GO:0017057">
    <property type="term" value="F:6-phosphogluconolactonase activity"/>
    <property type="evidence" value="ECO:0007669"/>
    <property type="project" value="TreeGrafter"/>
</dbReference>
<keyword evidence="2" id="KW-0313">Glucose metabolism</keyword>
<evidence type="ECO:0000256" key="3">
    <source>
        <dbReference type="SAM" id="MobiDB-lite"/>
    </source>
</evidence>
<sequence length="378" mass="40954">MKKILFIILLAAPAFLMAQTQPGKVYNLLVGTYTTGKSQGIYVYHFDAVTGKISYQDKVTGVNNPSYLAISNNRKFVYSVNEVGSDRAGSISAFSFDAKSGKLTLINKQPSNGAGPCYISIDKAAKNVFVANYAGGSLSVLPVKADGSLAEPSQTIQDEGTGPDKARQEKPHVHTAVLSPDEKYVLYTDLGTDKVNIMHYNPSVTKPLTPADPAFEMVNGGYGPRHIAFNPKGTLMYLIQEMGGAINVYNYKQGTLKQIQSQTIVPDGFNGQIGAADIHISPDGKYLYSTNRGSANEIEVFAINRDSGKLNFVERTSSLGKTPRNFVIDPSGNFLLVANQNSDDVYVFKINKNTGKLTYTGNKLEVGNPSCLKFADMN</sequence>
<name>H1Y2U8_9SPHI</name>
<dbReference type="InterPro" id="IPR015943">
    <property type="entry name" value="WD40/YVTN_repeat-like_dom_sf"/>
</dbReference>
<protein>
    <recommendedName>
        <fullName evidence="7">6-phosphogluconolactonase</fullName>
    </recommendedName>
</protein>
<comment type="similarity">
    <text evidence="1">Belongs to the cycloisomerase 2 family.</text>
</comment>
<organism evidence="5 6">
    <name type="scientific">Mucilaginibacter paludis DSM 18603</name>
    <dbReference type="NCBI Taxonomy" id="714943"/>
    <lineage>
        <taxon>Bacteria</taxon>
        <taxon>Pseudomonadati</taxon>
        <taxon>Bacteroidota</taxon>
        <taxon>Sphingobacteriia</taxon>
        <taxon>Sphingobacteriales</taxon>
        <taxon>Sphingobacteriaceae</taxon>
        <taxon>Mucilaginibacter</taxon>
    </lineage>
</organism>
<accession>H1Y2U8</accession>
<dbReference type="EMBL" id="CM001403">
    <property type="protein sequence ID" value="EHQ28493.1"/>
    <property type="molecule type" value="Genomic_DNA"/>
</dbReference>
<evidence type="ECO:0008006" key="7">
    <source>
        <dbReference type="Google" id="ProtNLM"/>
    </source>
</evidence>
<evidence type="ECO:0000313" key="5">
    <source>
        <dbReference type="EMBL" id="EHQ28493.1"/>
    </source>
</evidence>
<dbReference type="InterPro" id="IPR019405">
    <property type="entry name" value="Lactonase_7-beta_prop"/>
</dbReference>
<dbReference type="Proteomes" id="UP000002774">
    <property type="component" value="Chromosome"/>
</dbReference>
<dbReference type="RefSeq" id="WP_008509348.1">
    <property type="nucleotide sequence ID" value="NZ_CM001403.1"/>
</dbReference>
<proteinExistence type="inferred from homology"/>
<dbReference type="Pfam" id="PF10282">
    <property type="entry name" value="Lactonase"/>
    <property type="match status" value="1"/>
</dbReference>
<dbReference type="PANTHER" id="PTHR30344">
    <property type="entry name" value="6-PHOSPHOGLUCONOLACTONASE-RELATED"/>
    <property type="match status" value="1"/>
</dbReference>
<dbReference type="GO" id="GO:0006006">
    <property type="term" value="P:glucose metabolic process"/>
    <property type="evidence" value="ECO:0007669"/>
    <property type="project" value="UniProtKB-KW"/>
</dbReference>
<dbReference type="eggNOG" id="COG2706">
    <property type="taxonomic scope" value="Bacteria"/>
</dbReference>
<feature type="region of interest" description="Disordered" evidence="3">
    <location>
        <begin position="153"/>
        <end position="172"/>
    </location>
</feature>
<dbReference type="SUPFAM" id="SSF51004">
    <property type="entry name" value="C-terminal (heme d1) domain of cytochrome cd1-nitrite reductase"/>
    <property type="match status" value="1"/>
</dbReference>
<dbReference type="GO" id="GO:0005829">
    <property type="term" value="C:cytosol"/>
    <property type="evidence" value="ECO:0007669"/>
    <property type="project" value="TreeGrafter"/>
</dbReference>
<keyword evidence="2" id="KW-0119">Carbohydrate metabolism</keyword>
<dbReference type="InterPro" id="IPR050282">
    <property type="entry name" value="Cycloisomerase_2"/>
</dbReference>
<feature type="chain" id="PRO_5003557401" description="6-phosphogluconolactonase" evidence="4">
    <location>
        <begin position="19"/>
        <end position="378"/>
    </location>
</feature>
<dbReference type="STRING" id="714943.Mucpa_4403"/>
<gene>
    <name evidence="5" type="ORF">Mucpa_4403</name>
</gene>
<dbReference type="PANTHER" id="PTHR30344:SF1">
    <property type="entry name" value="6-PHOSPHOGLUCONOLACTONASE"/>
    <property type="match status" value="1"/>
</dbReference>
<keyword evidence="6" id="KW-1185">Reference proteome</keyword>
<keyword evidence="4" id="KW-0732">Signal</keyword>
<dbReference type="OrthoDB" id="9790815at2"/>
<feature type="compositionally biased region" description="Basic and acidic residues" evidence="3">
    <location>
        <begin position="162"/>
        <end position="172"/>
    </location>
</feature>
<dbReference type="AlphaFoldDB" id="H1Y2U8"/>
<dbReference type="Gene3D" id="2.130.10.10">
    <property type="entry name" value="YVTN repeat-like/Quinoprotein amine dehydrogenase"/>
    <property type="match status" value="1"/>
</dbReference>
<feature type="signal peptide" evidence="4">
    <location>
        <begin position="1"/>
        <end position="18"/>
    </location>
</feature>
<dbReference type="HOGENOM" id="CLU_038716_3_0_10"/>
<reference evidence="5" key="1">
    <citation type="submission" date="2011-09" db="EMBL/GenBank/DDBJ databases">
        <title>The permanent draft genome of Mucilaginibacter paludis DSM 18603.</title>
        <authorList>
            <consortium name="US DOE Joint Genome Institute (JGI-PGF)"/>
            <person name="Lucas S."/>
            <person name="Han J."/>
            <person name="Lapidus A."/>
            <person name="Bruce D."/>
            <person name="Goodwin L."/>
            <person name="Pitluck S."/>
            <person name="Peters L."/>
            <person name="Kyrpides N."/>
            <person name="Mavromatis K."/>
            <person name="Ivanova N."/>
            <person name="Mikhailova N."/>
            <person name="Held B."/>
            <person name="Detter J.C."/>
            <person name="Tapia R."/>
            <person name="Han C."/>
            <person name="Land M."/>
            <person name="Hauser L."/>
            <person name="Markowitz V."/>
            <person name="Cheng J.-F."/>
            <person name="Hugenholtz P."/>
            <person name="Woyke T."/>
            <person name="Wu D."/>
            <person name="Tindall B."/>
            <person name="Brambilla E."/>
            <person name="Klenk H.-P."/>
            <person name="Eisen J.A."/>
        </authorList>
    </citation>
    <scope>NUCLEOTIDE SEQUENCE [LARGE SCALE GENOMIC DNA]</scope>
    <source>
        <strain evidence="5">DSM 18603</strain>
    </source>
</reference>
<evidence type="ECO:0000256" key="4">
    <source>
        <dbReference type="SAM" id="SignalP"/>
    </source>
</evidence>
<evidence type="ECO:0000313" key="6">
    <source>
        <dbReference type="Proteomes" id="UP000002774"/>
    </source>
</evidence>
<dbReference type="FunFam" id="2.130.10.10:FF:000306">
    <property type="entry name" value="3-carboxymuconate cyclase"/>
    <property type="match status" value="1"/>
</dbReference>
<evidence type="ECO:0000256" key="2">
    <source>
        <dbReference type="ARBA" id="ARBA00022526"/>
    </source>
</evidence>
<evidence type="ECO:0000256" key="1">
    <source>
        <dbReference type="ARBA" id="ARBA00005564"/>
    </source>
</evidence>
<dbReference type="InterPro" id="IPR011048">
    <property type="entry name" value="Haem_d1_sf"/>
</dbReference>